<keyword evidence="1" id="KW-0805">Transcription regulation</keyword>
<evidence type="ECO:0000259" key="5">
    <source>
        <dbReference type="PROSITE" id="PS51063"/>
    </source>
</evidence>
<dbReference type="SUPFAM" id="SSF51206">
    <property type="entry name" value="cAMP-binding domain-like"/>
    <property type="match status" value="1"/>
</dbReference>
<dbReference type="SUPFAM" id="SSF46785">
    <property type="entry name" value="Winged helix' DNA-binding domain"/>
    <property type="match status" value="1"/>
</dbReference>
<gene>
    <name evidence="6" type="primary">fnr_5</name>
    <name evidence="6" type="ORF">SDC9_130318</name>
</gene>
<feature type="domain" description="HTH crp-type" evidence="5">
    <location>
        <begin position="149"/>
        <end position="222"/>
    </location>
</feature>
<dbReference type="GO" id="GO:0003700">
    <property type="term" value="F:DNA-binding transcription factor activity"/>
    <property type="evidence" value="ECO:0007669"/>
    <property type="project" value="TreeGrafter"/>
</dbReference>
<dbReference type="InterPro" id="IPR000595">
    <property type="entry name" value="cNMP-bd_dom"/>
</dbReference>
<dbReference type="GO" id="GO:0005829">
    <property type="term" value="C:cytosol"/>
    <property type="evidence" value="ECO:0007669"/>
    <property type="project" value="TreeGrafter"/>
</dbReference>
<organism evidence="6">
    <name type="scientific">bioreactor metagenome</name>
    <dbReference type="NCBI Taxonomy" id="1076179"/>
    <lineage>
        <taxon>unclassified sequences</taxon>
        <taxon>metagenomes</taxon>
        <taxon>ecological metagenomes</taxon>
    </lineage>
</organism>
<comment type="caution">
    <text evidence="6">The sequence shown here is derived from an EMBL/GenBank/DDBJ whole genome shotgun (WGS) entry which is preliminary data.</text>
</comment>
<evidence type="ECO:0000256" key="1">
    <source>
        <dbReference type="ARBA" id="ARBA00023015"/>
    </source>
</evidence>
<dbReference type="Gene3D" id="2.60.120.10">
    <property type="entry name" value="Jelly Rolls"/>
    <property type="match status" value="1"/>
</dbReference>
<dbReference type="GO" id="GO:0003677">
    <property type="term" value="F:DNA binding"/>
    <property type="evidence" value="ECO:0007669"/>
    <property type="project" value="UniProtKB-KW"/>
</dbReference>
<evidence type="ECO:0000259" key="4">
    <source>
        <dbReference type="PROSITE" id="PS50042"/>
    </source>
</evidence>
<proteinExistence type="predicted"/>
<name>A0A645D255_9ZZZZ</name>
<dbReference type="InterPro" id="IPR018490">
    <property type="entry name" value="cNMP-bd_dom_sf"/>
</dbReference>
<dbReference type="PANTHER" id="PTHR24567">
    <property type="entry name" value="CRP FAMILY TRANSCRIPTIONAL REGULATORY PROTEIN"/>
    <property type="match status" value="1"/>
</dbReference>
<dbReference type="CDD" id="cd00038">
    <property type="entry name" value="CAP_ED"/>
    <property type="match status" value="1"/>
</dbReference>
<evidence type="ECO:0000313" key="6">
    <source>
        <dbReference type="EMBL" id="MPM83255.1"/>
    </source>
</evidence>
<dbReference type="AlphaFoldDB" id="A0A645D255"/>
<dbReference type="PROSITE" id="PS50042">
    <property type="entry name" value="CNMP_BINDING_3"/>
    <property type="match status" value="1"/>
</dbReference>
<protein>
    <submittedName>
        <fullName evidence="6">Fumarate and nitrate reduction regulatory protein</fullName>
    </submittedName>
</protein>
<evidence type="ECO:0000256" key="3">
    <source>
        <dbReference type="ARBA" id="ARBA00023163"/>
    </source>
</evidence>
<keyword evidence="3" id="KW-0804">Transcription</keyword>
<dbReference type="PROSITE" id="PS51063">
    <property type="entry name" value="HTH_CRP_2"/>
    <property type="match status" value="1"/>
</dbReference>
<accession>A0A645D255</accession>
<dbReference type="InterPro" id="IPR036390">
    <property type="entry name" value="WH_DNA-bd_sf"/>
</dbReference>
<dbReference type="SMART" id="SM00419">
    <property type="entry name" value="HTH_CRP"/>
    <property type="match status" value="1"/>
</dbReference>
<dbReference type="SMART" id="SM00100">
    <property type="entry name" value="cNMP"/>
    <property type="match status" value="1"/>
</dbReference>
<dbReference type="PANTHER" id="PTHR24567:SF58">
    <property type="entry name" value="CYCLIC AMP-BINDING REGULATORY PROTEIN"/>
    <property type="match status" value="1"/>
</dbReference>
<dbReference type="InterPro" id="IPR012318">
    <property type="entry name" value="HTH_CRP"/>
</dbReference>
<dbReference type="Pfam" id="PF00027">
    <property type="entry name" value="cNMP_binding"/>
    <property type="match status" value="1"/>
</dbReference>
<dbReference type="InterPro" id="IPR050397">
    <property type="entry name" value="Env_Response_Regulators"/>
</dbReference>
<sequence length="229" mass="26138">MEVKLDLSQCPMWEDITPKQQEELFKELIYKLKEYKKGDLIARQGDACKHLYLLVKGSVKTEMITETGGLLTIEKINAVRPLASAFLFAENNTFPVDVTATEDSVVIMIPKDEFMRLFGKYPSFLHRYITYNANRTPFPSGKLQVLTIKTIKGKLAHYILEQFNIARKDNPSTKRFTLDKNQTELAKFFGVTRPSLARSLAEMEKDGLILTERKEITILDAKGLTELLA</sequence>
<dbReference type="EMBL" id="VSSQ01032097">
    <property type="protein sequence ID" value="MPM83255.1"/>
    <property type="molecule type" value="Genomic_DNA"/>
</dbReference>
<keyword evidence="2" id="KW-0238">DNA-binding</keyword>
<dbReference type="InterPro" id="IPR014710">
    <property type="entry name" value="RmlC-like_jellyroll"/>
</dbReference>
<dbReference type="Pfam" id="PF13545">
    <property type="entry name" value="HTH_Crp_2"/>
    <property type="match status" value="1"/>
</dbReference>
<evidence type="ECO:0000256" key="2">
    <source>
        <dbReference type="ARBA" id="ARBA00023125"/>
    </source>
</evidence>
<reference evidence="6" key="1">
    <citation type="submission" date="2019-08" db="EMBL/GenBank/DDBJ databases">
        <authorList>
            <person name="Kucharzyk K."/>
            <person name="Murdoch R.W."/>
            <person name="Higgins S."/>
            <person name="Loffler F."/>
        </authorList>
    </citation>
    <scope>NUCLEOTIDE SEQUENCE</scope>
</reference>
<feature type="domain" description="Cyclic nucleotide-binding" evidence="4">
    <location>
        <begin position="12"/>
        <end position="135"/>
    </location>
</feature>